<keyword evidence="3" id="KW-1185">Reference proteome</keyword>
<proteinExistence type="predicted"/>
<protein>
    <submittedName>
        <fullName evidence="2">DUF1127 domain-containing protein</fullName>
    </submittedName>
</protein>
<accession>A0A8F6TYH9</accession>
<dbReference type="AlphaFoldDB" id="A0A8F6TYH9"/>
<dbReference type="Proteomes" id="UP000825009">
    <property type="component" value="Chromosome"/>
</dbReference>
<feature type="domain" description="YjiS-like" evidence="1">
    <location>
        <begin position="25"/>
        <end position="60"/>
    </location>
</feature>
<organism evidence="2 3">
    <name type="scientific">Gymnodinialimonas ceratoperidinii</name>
    <dbReference type="NCBI Taxonomy" id="2856823"/>
    <lineage>
        <taxon>Bacteria</taxon>
        <taxon>Pseudomonadati</taxon>
        <taxon>Pseudomonadota</taxon>
        <taxon>Alphaproteobacteria</taxon>
        <taxon>Rhodobacterales</taxon>
        <taxon>Paracoccaceae</taxon>
        <taxon>Gymnodinialimonas</taxon>
    </lineage>
</organism>
<evidence type="ECO:0000259" key="1">
    <source>
        <dbReference type="Pfam" id="PF06568"/>
    </source>
</evidence>
<dbReference type="EMBL" id="CP079194">
    <property type="protein sequence ID" value="QXT41246.1"/>
    <property type="molecule type" value="Genomic_DNA"/>
</dbReference>
<dbReference type="InterPro" id="IPR009506">
    <property type="entry name" value="YjiS-like"/>
</dbReference>
<reference evidence="2 3" key="1">
    <citation type="submission" date="2021-07" db="EMBL/GenBank/DDBJ databases">
        <title>A novel Jannaschia species isolated from marine dinoflagellate Ceratoperidinium margalefii.</title>
        <authorList>
            <person name="Jiang Y."/>
            <person name="Li Z."/>
        </authorList>
    </citation>
    <scope>NUCLEOTIDE SEQUENCE [LARGE SCALE GENOMIC DNA]</scope>
    <source>
        <strain evidence="2 3">J12C1-MA-4</strain>
    </source>
</reference>
<sequence>MAYITGNRTATATFGQRLTELREAVAQSYGNWRVYRRTLNELNQLSNRELADLGMNASMIKRIALEAAYGDNV</sequence>
<evidence type="ECO:0000313" key="2">
    <source>
        <dbReference type="EMBL" id="QXT41246.1"/>
    </source>
</evidence>
<gene>
    <name evidence="2" type="ORF">KYE46_08565</name>
</gene>
<evidence type="ECO:0000313" key="3">
    <source>
        <dbReference type="Proteomes" id="UP000825009"/>
    </source>
</evidence>
<dbReference type="RefSeq" id="WP_219004903.1">
    <property type="nucleotide sequence ID" value="NZ_CP079194.1"/>
</dbReference>
<dbReference type="Pfam" id="PF06568">
    <property type="entry name" value="YjiS-like"/>
    <property type="match status" value="1"/>
</dbReference>
<dbReference type="KEGG" id="gce:KYE46_08565"/>
<name>A0A8F6TYH9_9RHOB</name>